<evidence type="ECO:0000313" key="1">
    <source>
        <dbReference type="EMBL" id="KAK1860270.1"/>
    </source>
</evidence>
<name>A0ACC3BR94_PYRYE</name>
<dbReference type="EMBL" id="CM020618">
    <property type="protein sequence ID" value="KAK1860270.1"/>
    <property type="molecule type" value="Genomic_DNA"/>
</dbReference>
<keyword evidence="2" id="KW-1185">Reference proteome</keyword>
<accession>A0ACC3BR94</accession>
<organism evidence="1 2">
    <name type="scientific">Pyropia yezoensis</name>
    <name type="common">Susabi-nori</name>
    <name type="synonym">Porphyra yezoensis</name>
    <dbReference type="NCBI Taxonomy" id="2788"/>
    <lineage>
        <taxon>Eukaryota</taxon>
        <taxon>Rhodophyta</taxon>
        <taxon>Bangiophyceae</taxon>
        <taxon>Bangiales</taxon>
        <taxon>Bangiaceae</taxon>
        <taxon>Pyropia</taxon>
    </lineage>
</organism>
<comment type="caution">
    <text evidence="1">The sequence shown here is derived from an EMBL/GenBank/DDBJ whole genome shotgun (WGS) entry which is preliminary data.</text>
</comment>
<protein>
    <submittedName>
        <fullName evidence="1">Uncharacterized protein</fullName>
    </submittedName>
</protein>
<evidence type="ECO:0000313" key="2">
    <source>
        <dbReference type="Proteomes" id="UP000798662"/>
    </source>
</evidence>
<reference evidence="1" key="1">
    <citation type="submission" date="2019-11" db="EMBL/GenBank/DDBJ databases">
        <title>Nori genome reveals adaptations in red seaweeds to the harsh intertidal environment.</title>
        <authorList>
            <person name="Wang D."/>
            <person name="Mao Y."/>
        </authorList>
    </citation>
    <scope>NUCLEOTIDE SEQUENCE</scope>
    <source>
        <tissue evidence="1">Gametophyte</tissue>
    </source>
</reference>
<dbReference type="Proteomes" id="UP000798662">
    <property type="component" value="Chromosome 1"/>
</dbReference>
<sequence>MVADGATVGAVLAMRILQRVRRRSRGDDHVYRIPARCRQPVCRSNLAADHRWHAVAASRPQRRRAAIPSPPPRDSGRGHLCNLCPRAQRGRGRCRCGREGGVAVGGAVGRTLCRPPAAAAAARARRGSGVEGGGSDGKVGCARVGGCGRRTPPPPPPPECPRGLPPRAPPPPPPPPPVRTAGPSARIPGPRRQRVPTGPPPRGGSRRRAPPGRPPRRRRAPSRRGGGCAGRDGQPRGEADPVVGRGSGGGGHVCVCISGSAAAGGGQPARRQQRRRVVGSGASTTTQCATPPRSRRWRSSVTPTRTGWRVRGDRP</sequence>
<proteinExistence type="predicted"/>
<gene>
    <name evidence="1" type="ORF">I4F81_002859</name>
</gene>